<dbReference type="GO" id="GO:0003677">
    <property type="term" value="F:DNA binding"/>
    <property type="evidence" value="ECO:0007669"/>
    <property type="project" value="UniProtKB-UniRule"/>
</dbReference>
<keyword evidence="1" id="KW-0805">Transcription regulation</keyword>
<dbReference type="RefSeq" id="WP_263540942.1">
    <property type="nucleotide sequence ID" value="NZ_JAOVZO020000019.1"/>
</dbReference>
<dbReference type="PANTHER" id="PTHR47506:SF1">
    <property type="entry name" value="HTH-TYPE TRANSCRIPTIONAL REGULATOR YJDC"/>
    <property type="match status" value="1"/>
</dbReference>
<evidence type="ECO:0000256" key="4">
    <source>
        <dbReference type="PROSITE-ProRule" id="PRU00335"/>
    </source>
</evidence>
<dbReference type="AlphaFoldDB" id="A0A9X4BL05"/>
<dbReference type="SUPFAM" id="SSF46689">
    <property type="entry name" value="Homeodomain-like"/>
    <property type="match status" value="1"/>
</dbReference>
<evidence type="ECO:0000256" key="3">
    <source>
        <dbReference type="ARBA" id="ARBA00023163"/>
    </source>
</evidence>
<dbReference type="PROSITE" id="PS50977">
    <property type="entry name" value="HTH_TETR_2"/>
    <property type="match status" value="1"/>
</dbReference>
<dbReference type="InterPro" id="IPR011075">
    <property type="entry name" value="TetR_C"/>
</dbReference>
<dbReference type="InterPro" id="IPR036271">
    <property type="entry name" value="Tet_transcr_reg_TetR-rel_C_sf"/>
</dbReference>
<comment type="caution">
    <text evidence="6">The sequence shown here is derived from an EMBL/GenBank/DDBJ whole genome shotgun (WGS) entry which is preliminary data.</text>
</comment>
<dbReference type="InterPro" id="IPR009057">
    <property type="entry name" value="Homeodomain-like_sf"/>
</dbReference>
<evidence type="ECO:0000256" key="2">
    <source>
        <dbReference type="ARBA" id="ARBA00023125"/>
    </source>
</evidence>
<gene>
    <name evidence="6" type="ORF">OD750_019910</name>
</gene>
<keyword evidence="2 4" id="KW-0238">DNA-binding</keyword>
<name>A0A9X4BL05_9GAMM</name>
<dbReference type="PROSITE" id="PS01081">
    <property type="entry name" value="HTH_TETR_1"/>
    <property type="match status" value="1"/>
</dbReference>
<evidence type="ECO:0000313" key="6">
    <source>
        <dbReference type="EMBL" id="MDC8014817.1"/>
    </source>
</evidence>
<dbReference type="Proteomes" id="UP001139971">
    <property type="component" value="Unassembled WGS sequence"/>
</dbReference>
<dbReference type="Pfam" id="PF00440">
    <property type="entry name" value="TetR_N"/>
    <property type="match status" value="1"/>
</dbReference>
<evidence type="ECO:0000313" key="7">
    <source>
        <dbReference type="Proteomes" id="UP001139971"/>
    </source>
</evidence>
<sequence length="196" mass="21035">MAERGRPRGFDRDAALRQAMGVFWEKGYDGASMTDLTGAMGINSPSLYAAFGSKEALFREAADLYGGCGNVWREIERAPTAREGVAALLRGSARGLSNPDSPRGCMIVLAGIGTATPGVCEDLRARREASVEMLRNRLAQAKRDGEIGTDADVRAIAQFYATVQQGMSLQARDGASRRALQQIADCAMAAWETLTK</sequence>
<dbReference type="Gene3D" id="1.10.10.60">
    <property type="entry name" value="Homeodomain-like"/>
    <property type="match status" value="1"/>
</dbReference>
<dbReference type="Pfam" id="PF16925">
    <property type="entry name" value="TetR_C_13"/>
    <property type="match status" value="1"/>
</dbReference>
<keyword evidence="3" id="KW-0804">Transcription</keyword>
<dbReference type="InterPro" id="IPR001647">
    <property type="entry name" value="HTH_TetR"/>
</dbReference>
<proteinExistence type="predicted"/>
<dbReference type="EMBL" id="JAOVZO020000019">
    <property type="protein sequence ID" value="MDC8014817.1"/>
    <property type="molecule type" value="Genomic_DNA"/>
</dbReference>
<evidence type="ECO:0000256" key="1">
    <source>
        <dbReference type="ARBA" id="ARBA00023015"/>
    </source>
</evidence>
<feature type="DNA-binding region" description="H-T-H motif" evidence="4">
    <location>
        <begin position="32"/>
        <end position="51"/>
    </location>
</feature>
<accession>A0A9X4BL05</accession>
<reference evidence="6" key="1">
    <citation type="submission" date="2023-02" db="EMBL/GenBank/DDBJ databases">
        <title>Tahibacter soli sp. nov. isolated from soil.</title>
        <authorList>
            <person name="Baek J.H."/>
            <person name="Lee J.K."/>
            <person name="Choi D.G."/>
            <person name="Jeon C.O."/>
        </authorList>
    </citation>
    <scope>NUCLEOTIDE SEQUENCE</scope>
    <source>
        <strain evidence="6">BL</strain>
    </source>
</reference>
<protein>
    <submittedName>
        <fullName evidence="6">TetR/AcrR family transcriptional regulator</fullName>
    </submittedName>
</protein>
<dbReference type="InterPro" id="IPR023772">
    <property type="entry name" value="DNA-bd_HTH_TetR-type_CS"/>
</dbReference>
<evidence type="ECO:0000259" key="5">
    <source>
        <dbReference type="PROSITE" id="PS50977"/>
    </source>
</evidence>
<feature type="domain" description="HTH tetR-type" evidence="5">
    <location>
        <begin position="9"/>
        <end position="69"/>
    </location>
</feature>
<dbReference type="PANTHER" id="PTHR47506">
    <property type="entry name" value="TRANSCRIPTIONAL REGULATORY PROTEIN"/>
    <property type="match status" value="1"/>
</dbReference>
<dbReference type="Gene3D" id="1.10.357.10">
    <property type="entry name" value="Tetracycline Repressor, domain 2"/>
    <property type="match status" value="1"/>
</dbReference>
<organism evidence="6 7">
    <name type="scientific">Tahibacter soli</name>
    <dbReference type="NCBI Taxonomy" id="2983605"/>
    <lineage>
        <taxon>Bacteria</taxon>
        <taxon>Pseudomonadati</taxon>
        <taxon>Pseudomonadota</taxon>
        <taxon>Gammaproteobacteria</taxon>
        <taxon>Lysobacterales</taxon>
        <taxon>Rhodanobacteraceae</taxon>
        <taxon>Tahibacter</taxon>
    </lineage>
</organism>
<keyword evidence="7" id="KW-1185">Reference proteome</keyword>
<dbReference type="SUPFAM" id="SSF48498">
    <property type="entry name" value="Tetracyclin repressor-like, C-terminal domain"/>
    <property type="match status" value="1"/>
</dbReference>